<protein>
    <submittedName>
        <fullName evidence="2">Uncharacterized protein</fullName>
    </submittedName>
</protein>
<name>A0ABT3PBM9_STRMC</name>
<accession>A0ABT3PBM9</accession>
<reference evidence="3" key="2">
    <citation type="submission" date="2023-07" db="EMBL/GenBank/DDBJ databases">
        <title>Streptococcus macedonicus and Acinetobacter baumannii: co-inhabitants of the cheese production environment.</title>
        <authorList>
            <person name="Johnson J."/>
            <person name="Curtin C."/>
            <person name="Waite-Cusic J."/>
        </authorList>
    </citation>
    <scope>NUCLEOTIDE SEQUENCE [LARGE SCALE GENOMIC DNA]</scope>
    <source>
        <strain evidence="3">E28</strain>
    </source>
</reference>
<keyword evidence="3" id="KW-1185">Reference proteome</keyword>
<proteinExistence type="predicted"/>
<reference evidence="3" key="1">
    <citation type="submission" date="2022-11" db="EMBL/GenBank/DDBJ databases">
        <title>Streptococcus macedonicus and Acinetobacter baumannii: co-inhabitants of the cheese production environment.</title>
        <authorList>
            <person name="Johnson J."/>
            <person name="Curtin C."/>
            <person name="Waite-Cusic J."/>
        </authorList>
    </citation>
    <scope>NUCLEOTIDE SEQUENCE [LARGE SCALE GENOMIC DNA]</scope>
    <source>
        <strain evidence="3">E28</strain>
    </source>
</reference>
<dbReference type="RefSeq" id="WP_265643787.1">
    <property type="nucleotide sequence ID" value="NZ_JAPHIY010000002.1"/>
</dbReference>
<evidence type="ECO:0000313" key="3">
    <source>
        <dbReference type="Proteomes" id="UP001209889"/>
    </source>
</evidence>
<organism evidence="2 3">
    <name type="scientific">Streptococcus macedonicus</name>
    <name type="common">Streptococcus gallolyticus macedonicus</name>
    <dbReference type="NCBI Taxonomy" id="59310"/>
    <lineage>
        <taxon>Bacteria</taxon>
        <taxon>Bacillati</taxon>
        <taxon>Bacillota</taxon>
        <taxon>Bacilli</taxon>
        <taxon>Lactobacillales</taxon>
        <taxon>Streptococcaceae</taxon>
        <taxon>Streptococcus</taxon>
    </lineage>
</organism>
<evidence type="ECO:0000313" key="2">
    <source>
        <dbReference type="EMBL" id="MCW8677177.1"/>
    </source>
</evidence>
<dbReference type="Proteomes" id="UP001209889">
    <property type="component" value="Unassembled WGS sequence"/>
</dbReference>
<keyword evidence="1" id="KW-0472">Membrane</keyword>
<feature type="non-terminal residue" evidence="2">
    <location>
        <position position="1"/>
    </location>
</feature>
<gene>
    <name evidence="2" type="ORF">OQH01_01105</name>
</gene>
<keyword evidence="1" id="KW-0812">Transmembrane</keyword>
<keyword evidence="1" id="KW-1133">Transmembrane helix</keyword>
<feature type="transmembrane region" description="Helical" evidence="1">
    <location>
        <begin position="12"/>
        <end position="30"/>
    </location>
</feature>
<sequence length="61" mass="7252">YLFFKKVEEDYLVFFFCFVLFRFLVVGILLKSYRAFLSCAVSNSSKIMLTQADKNYFVLDI</sequence>
<dbReference type="EMBL" id="JAPHJC010000002">
    <property type="protein sequence ID" value="MCW8677177.1"/>
    <property type="molecule type" value="Genomic_DNA"/>
</dbReference>
<evidence type="ECO:0000256" key="1">
    <source>
        <dbReference type="SAM" id="Phobius"/>
    </source>
</evidence>
<comment type="caution">
    <text evidence="2">The sequence shown here is derived from an EMBL/GenBank/DDBJ whole genome shotgun (WGS) entry which is preliminary data.</text>
</comment>